<evidence type="ECO:0000256" key="9">
    <source>
        <dbReference type="ARBA" id="ARBA00023235"/>
    </source>
</evidence>
<proteinExistence type="inferred from homology"/>
<dbReference type="RefSeq" id="WP_132452854.1">
    <property type="nucleotide sequence ID" value="NZ_JAWIZJ010000001.1"/>
</dbReference>
<dbReference type="InterPro" id="IPR001509">
    <property type="entry name" value="Epimerase_deHydtase"/>
</dbReference>
<evidence type="ECO:0000256" key="7">
    <source>
        <dbReference type="ARBA" id="ARBA00023027"/>
    </source>
</evidence>
<reference evidence="12 13" key="1">
    <citation type="submission" date="2019-03" db="EMBL/GenBank/DDBJ databases">
        <title>Genomic Encyclopedia of Type Strains, Phase IV (KMG-IV): sequencing the most valuable type-strain genomes for metagenomic binning, comparative biology and taxonomic classification.</title>
        <authorList>
            <person name="Goeker M."/>
        </authorList>
    </citation>
    <scope>NUCLEOTIDE SEQUENCE [LARGE SCALE GENOMIC DNA]</scope>
    <source>
        <strain evidence="12 13">DSM 16730</strain>
    </source>
</reference>
<dbReference type="AlphaFoldDB" id="A0A4R3VSW7"/>
<dbReference type="EMBL" id="SMBY01000001">
    <property type="protein sequence ID" value="TCV08961.1"/>
    <property type="molecule type" value="Genomic_DNA"/>
</dbReference>
<dbReference type="GO" id="GO:0005829">
    <property type="term" value="C:cytosol"/>
    <property type="evidence" value="ECO:0007669"/>
    <property type="project" value="TreeGrafter"/>
</dbReference>
<gene>
    <name evidence="12" type="ORF">EDC54_101484</name>
</gene>
<dbReference type="NCBIfam" id="NF007956">
    <property type="entry name" value="PRK10675.1"/>
    <property type="match status" value="1"/>
</dbReference>
<keyword evidence="7 10" id="KW-0520">NAD</keyword>
<evidence type="ECO:0000256" key="3">
    <source>
        <dbReference type="ARBA" id="ARBA00004947"/>
    </source>
</evidence>
<dbReference type="InterPro" id="IPR036291">
    <property type="entry name" value="NAD(P)-bd_dom_sf"/>
</dbReference>
<feature type="domain" description="NAD-dependent epimerase/dehydratase" evidence="11">
    <location>
        <begin position="3"/>
        <end position="262"/>
    </location>
</feature>
<evidence type="ECO:0000256" key="8">
    <source>
        <dbReference type="ARBA" id="ARBA00023144"/>
    </source>
</evidence>
<dbReference type="Proteomes" id="UP000295433">
    <property type="component" value="Unassembled WGS sequence"/>
</dbReference>
<evidence type="ECO:0000256" key="1">
    <source>
        <dbReference type="ARBA" id="ARBA00000083"/>
    </source>
</evidence>
<dbReference type="SUPFAM" id="SSF51735">
    <property type="entry name" value="NAD(P)-binding Rossmann-fold domains"/>
    <property type="match status" value="1"/>
</dbReference>
<dbReference type="UniPathway" id="UPA00214"/>
<evidence type="ECO:0000256" key="4">
    <source>
        <dbReference type="ARBA" id="ARBA00007637"/>
    </source>
</evidence>
<keyword evidence="8" id="KW-0299">Galactose metabolism</keyword>
<keyword evidence="13" id="KW-1185">Reference proteome</keyword>
<dbReference type="GO" id="GO:0006012">
    <property type="term" value="P:galactose metabolic process"/>
    <property type="evidence" value="ECO:0007669"/>
    <property type="project" value="UniProtKB-UniPathway"/>
</dbReference>
<dbReference type="Gene3D" id="3.90.25.10">
    <property type="entry name" value="UDP-galactose 4-epimerase, domain 1"/>
    <property type="match status" value="1"/>
</dbReference>
<evidence type="ECO:0000256" key="10">
    <source>
        <dbReference type="RuleBase" id="RU366046"/>
    </source>
</evidence>
<sequence>MAILVTGGAGYIGSHTVLTLLNSGKEVVVIDSFFNSSPEALKRVEGITKKNIIFYKGDVCDKCLLTKIFSENKIDSVIHFAGLKSVSESVKFPLKYYNNNLIGMLSLLDEMVKHNVKSLIFSSSATVYGEPENIPLNENCKVGGTSNPYGTSKYVSELILRDLCLSDDDFSVIALRYFNPVGAHSSGLLGEDPRDVPNNLVPYISQVAVGKLPELLVYGGNYPTIDGTGVRDYIHVMDLAEGHLQALGISDRVKGLKTYNLGTGKGYSVLEIIRAFEKASERKIPYRIISRRDGDVAECWSDPSLAHIELNWRAVRGLEEMMNDTWRWQKNNPNGYSG</sequence>
<name>A0A4R3VSW7_9GAMM</name>
<evidence type="ECO:0000256" key="6">
    <source>
        <dbReference type="ARBA" id="ARBA00018569"/>
    </source>
</evidence>
<dbReference type="CDD" id="cd05247">
    <property type="entry name" value="UDP_G4E_1_SDR_e"/>
    <property type="match status" value="1"/>
</dbReference>
<dbReference type="EC" id="5.1.3.2" evidence="5 10"/>
<dbReference type="Pfam" id="PF01370">
    <property type="entry name" value="Epimerase"/>
    <property type="match status" value="1"/>
</dbReference>
<comment type="cofactor">
    <cofactor evidence="2 10">
        <name>NAD(+)</name>
        <dbReference type="ChEBI" id="CHEBI:57540"/>
    </cofactor>
</comment>
<dbReference type="PANTHER" id="PTHR43725:SF47">
    <property type="entry name" value="UDP-GLUCOSE 4-EPIMERASE"/>
    <property type="match status" value="1"/>
</dbReference>
<evidence type="ECO:0000256" key="2">
    <source>
        <dbReference type="ARBA" id="ARBA00001911"/>
    </source>
</evidence>
<comment type="pathway">
    <text evidence="3 10">Carbohydrate metabolism; galactose metabolism.</text>
</comment>
<dbReference type="GO" id="GO:0003978">
    <property type="term" value="F:UDP-glucose 4-epimerase activity"/>
    <property type="evidence" value="ECO:0007669"/>
    <property type="project" value="UniProtKB-UniRule"/>
</dbReference>
<comment type="caution">
    <text evidence="12">The sequence shown here is derived from an EMBL/GenBank/DDBJ whole genome shotgun (WGS) entry which is preliminary data.</text>
</comment>
<comment type="similarity">
    <text evidence="4 10">Belongs to the NAD(P)-dependent epimerase/dehydratase family.</text>
</comment>
<dbReference type="Gene3D" id="3.40.50.720">
    <property type="entry name" value="NAD(P)-binding Rossmann-like Domain"/>
    <property type="match status" value="1"/>
</dbReference>
<keyword evidence="10" id="KW-0119">Carbohydrate metabolism</keyword>
<dbReference type="InterPro" id="IPR005886">
    <property type="entry name" value="UDP_G4E"/>
</dbReference>
<evidence type="ECO:0000256" key="5">
    <source>
        <dbReference type="ARBA" id="ARBA00013189"/>
    </source>
</evidence>
<comment type="catalytic activity">
    <reaction evidence="1 10">
        <text>UDP-alpha-D-glucose = UDP-alpha-D-galactose</text>
        <dbReference type="Rhea" id="RHEA:22168"/>
        <dbReference type="ChEBI" id="CHEBI:58885"/>
        <dbReference type="ChEBI" id="CHEBI:66914"/>
        <dbReference type="EC" id="5.1.3.2"/>
    </reaction>
</comment>
<organism evidence="12 13">
    <name type="scientific">Samsonia erythrinae</name>
    <dbReference type="NCBI Taxonomy" id="160434"/>
    <lineage>
        <taxon>Bacteria</taxon>
        <taxon>Pseudomonadati</taxon>
        <taxon>Pseudomonadota</taxon>
        <taxon>Gammaproteobacteria</taxon>
        <taxon>Enterobacterales</taxon>
        <taxon>Pectobacteriaceae</taxon>
        <taxon>Samsonia</taxon>
    </lineage>
</organism>
<evidence type="ECO:0000259" key="11">
    <source>
        <dbReference type="Pfam" id="PF01370"/>
    </source>
</evidence>
<evidence type="ECO:0000313" key="13">
    <source>
        <dbReference type="Proteomes" id="UP000295433"/>
    </source>
</evidence>
<evidence type="ECO:0000313" key="12">
    <source>
        <dbReference type="EMBL" id="TCV08961.1"/>
    </source>
</evidence>
<dbReference type="NCBIfam" id="TIGR01179">
    <property type="entry name" value="galE"/>
    <property type="match status" value="1"/>
</dbReference>
<dbReference type="PANTHER" id="PTHR43725">
    <property type="entry name" value="UDP-GLUCOSE 4-EPIMERASE"/>
    <property type="match status" value="1"/>
</dbReference>
<keyword evidence="9 10" id="KW-0413">Isomerase</keyword>
<protein>
    <recommendedName>
        <fullName evidence="6 10">UDP-glucose 4-epimerase</fullName>
        <ecNumber evidence="5 10">5.1.3.2</ecNumber>
    </recommendedName>
</protein>
<dbReference type="OrthoDB" id="9803010at2"/>
<comment type="subunit">
    <text evidence="10">Homodimer.</text>
</comment>
<accession>A0A4R3VSW7</accession>